<dbReference type="Pfam" id="PF00069">
    <property type="entry name" value="Pkinase"/>
    <property type="match status" value="3"/>
</dbReference>
<comment type="catalytic activity">
    <reaction evidence="8">
        <text>L-threonyl-[protein] + ATP = O-phospho-L-threonyl-[protein] + ADP + H(+)</text>
        <dbReference type="Rhea" id="RHEA:46608"/>
        <dbReference type="Rhea" id="RHEA-COMP:11060"/>
        <dbReference type="Rhea" id="RHEA-COMP:11605"/>
        <dbReference type="ChEBI" id="CHEBI:15378"/>
        <dbReference type="ChEBI" id="CHEBI:30013"/>
        <dbReference type="ChEBI" id="CHEBI:30616"/>
        <dbReference type="ChEBI" id="CHEBI:61977"/>
        <dbReference type="ChEBI" id="CHEBI:456216"/>
        <dbReference type="EC" id="2.7.11.1"/>
    </reaction>
</comment>
<feature type="domain" description="Protein kinase" evidence="14">
    <location>
        <begin position="552"/>
        <end position="923"/>
    </location>
</feature>
<dbReference type="InterPro" id="IPR041715">
    <property type="entry name" value="HisRS-like_core"/>
</dbReference>
<keyword evidence="5 16" id="KW-0418">Kinase</keyword>
<keyword evidence="6 11" id="KW-0067">ATP-binding</keyword>
<dbReference type="Gene3D" id="3.30.200.20">
    <property type="entry name" value="Phosphorylase Kinase, domain 1"/>
    <property type="match status" value="1"/>
</dbReference>
<evidence type="ECO:0000256" key="3">
    <source>
        <dbReference type="ARBA" id="ARBA00022679"/>
    </source>
</evidence>
<dbReference type="GO" id="GO:0005737">
    <property type="term" value="C:cytoplasm"/>
    <property type="evidence" value="ECO:0007669"/>
    <property type="project" value="TreeGrafter"/>
</dbReference>
<dbReference type="PROSITE" id="PS50011">
    <property type="entry name" value="PROTEIN_KINASE_DOM"/>
    <property type="match status" value="2"/>
</dbReference>
<dbReference type="SUPFAM" id="SSF55681">
    <property type="entry name" value="Class II aaRS and biotin synthetases"/>
    <property type="match status" value="1"/>
</dbReference>
<dbReference type="SUPFAM" id="SSF54495">
    <property type="entry name" value="UBC-like"/>
    <property type="match status" value="1"/>
</dbReference>
<keyword evidence="2" id="KW-0723">Serine/threonine-protein kinase</keyword>
<dbReference type="PROSITE" id="PS00107">
    <property type="entry name" value="PROTEIN_KINASE_ATP"/>
    <property type="match status" value="1"/>
</dbReference>
<dbReference type="eggNOG" id="KOG1035">
    <property type="taxonomic scope" value="Eukaryota"/>
</dbReference>
<dbReference type="CDD" id="cd14012">
    <property type="entry name" value="PK_eIF2AK_GCN2_rpt1"/>
    <property type="match status" value="1"/>
</dbReference>
<evidence type="ECO:0000256" key="11">
    <source>
        <dbReference type="PIRSR" id="PIRSR000660-2"/>
    </source>
</evidence>
<reference evidence="17" key="1">
    <citation type="submission" date="2012-06" db="EMBL/GenBank/DDBJ databases">
        <title>The genome sequence of Coniosporium apollinis CBS 100218.</title>
        <authorList>
            <consortium name="The Broad Institute Genome Sequencing Platform"/>
            <person name="Cuomo C."/>
            <person name="Gorbushina A."/>
            <person name="Noack S."/>
            <person name="Walker B."/>
            <person name="Young S.K."/>
            <person name="Zeng Q."/>
            <person name="Gargeya S."/>
            <person name="Fitzgerald M."/>
            <person name="Haas B."/>
            <person name="Abouelleil A."/>
            <person name="Alvarado L."/>
            <person name="Arachchi H.M."/>
            <person name="Berlin A.M."/>
            <person name="Chapman S.B."/>
            <person name="Goldberg J."/>
            <person name="Griggs A."/>
            <person name="Gujja S."/>
            <person name="Hansen M."/>
            <person name="Howarth C."/>
            <person name="Imamovic A."/>
            <person name="Larimer J."/>
            <person name="McCowan C."/>
            <person name="Montmayeur A."/>
            <person name="Murphy C."/>
            <person name="Neiman D."/>
            <person name="Pearson M."/>
            <person name="Priest M."/>
            <person name="Roberts A."/>
            <person name="Saif S."/>
            <person name="Shea T."/>
            <person name="Sisk P."/>
            <person name="Sykes S."/>
            <person name="Wortman J."/>
            <person name="Nusbaum C."/>
            <person name="Birren B."/>
        </authorList>
    </citation>
    <scope>NUCLEOTIDE SEQUENCE [LARGE SCALE GENOMIC DNA]</scope>
    <source>
        <strain evidence="17">CBS 100218</strain>
    </source>
</reference>
<feature type="compositionally biased region" description="Basic and acidic residues" evidence="13">
    <location>
        <begin position="1431"/>
        <end position="1442"/>
    </location>
</feature>
<dbReference type="Gene3D" id="3.10.110.10">
    <property type="entry name" value="Ubiquitin Conjugating Enzyme"/>
    <property type="match status" value="1"/>
</dbReference>
<evidence type="ECO:0000256" key="2">
    <source>
        <dbReference type="ARBA" id="ARBA00022527"/>
    </source>
</evidence>
<evidence type="ECO:0000256" key="12">
    <source>
        <dbReference type="PROSITE-ProRule" id="PRU10141"/>
    </source>
</evidence>
<evidence type="ECO:0000256" key="10">
    <source>
        <dbReference type="PIRSR" id="PIRSR000660-1"/>
    </source>
</evidence>
<dbReference type="Gene3D" id="1.10.510.10">
    <property type="entry name" value="Transferase(Phosphotransferase) domain 1"/>
    <property type="match status" value="2"/>
</dbReference>
<dbReference type="Pfam" id="PF12745">
    <property type="entry name" value="HGTP_anticodon2"/>
    <property type="match status" value="1"/>
</dbReference>
<dbReference type="FunFam" id="1.10.510.10:FF:000821">
    <property type="entry name" value="Serine/threonine-protein kinase gcn2"/>
    <property type="match status" value="1"/>
</dbReference>
<dbReference type="InterPro" id="IPR017441">
    <property type="entry name" value="Protein_kinase_ATP_BS"/>
</dbReference>
<feature type="active site" description="Proton acceptor" evidence="10">
    <location>
        <position position="779"/>
    </location>
</feature>
<comment type="similarity">
    <text evidence="7">Belongs to the protein kinase superfamily. Ser/Thr protein kinase family. GCN2 subfamily.</text>
</comment>
<dbReference type="EC" id="2.7.11.1" evidence="1"/>
<feature type="region of interest" description="Disordered" evidence="13">
    <location>
        <begin position="666"/>
        <end position="693"/>
    </location>
</feature>
<evidence type="ECO:0000256" key="9">
    <source>
        <dbReference type="ARBA" id="ARBA00048679"/>
    </source>
</evidence>
<dbReference type="PIRSF" id="PIRSF000660">
    <property type="entry name" value="Ser/Thr_PK_GCN2"/>
    <property type="match status" value="1"/>
</dbReference>
<evidence type="ECO:0000313" key="17">
    <source>
        <dbReference type="Proteomes" id="UP000016924"/>
    </source>
</evidence>
<feature type="compositionally biased region" description="Acidic residues" evidence="13">
    <location>
        <begin position="672"/>
        <end position="688"/>
    </location>
</feature>
<feature type="region of interest" description="Disordered" evidence="13">
    <location>
        <begin position="178"/>
        <end position="203"/>
    </location>
</feature>
<feature type="binding site" evidence="11">
    <location>
        <position position="581"/>
    </location>
    <ligand>
        <name>ATP</name>
        <dbReference type="ChEBI" id="CHEBI:30616"/>
    </ligand>
</feature>
<dbReference type="Gene3D" id="3.30.930.10">
    <property type="entry name" value="Bira Bifunctional Protein, Domain 2"/>
    <property type="match status" value="1"/>
</dbReference>
<dbReference type="Gene3D" id="3.40.50.800">
    <property type="entry name" value="Anticodon-binding domain"/>
    <property type="match status" value="1"/>
</dbReference>
<feature type="region of interest" description="Disordered" evidence="13">
    <location>
        <begin position="516"/>
        <end position="542"/>
    </location>
</feature>
<dbReference type="InterPro" id="IPR045864">
    <property type="entry name" value="aa-tRNA-synth_II/BPL/LPL"/>
</dbReference>
<sequence>MAPTTAYAQAQEDEIEVLRSIYMEDYQEVAIKGAWSKTSDRAFTLKLRASTDNETWVSLSVRFTATYPKTPPLLSVEYADVLQERARKKIGDLIRTKPKAHLGEVVIYEIASSIQDVLEDAVQSREHDAALPSFAEQRMIDEAAAAEVTKREEEELARKRLEEQAEEQRALLQMVDEEMNRRKEKKQRLRPASSQPTRQDKQDGSYFAFDRAITVGDISFNAVTGLTPIREGSVTEVLAVSPVLTRGRPIGPLAMKRTRLNVPLSKDAQLKKTILDFEDELERLRSLRQQNTLDVLDFRIEKLDNNPEHISEGEDTPDRSIWQISILTELATEGSIGAMLTIADSLPANKVRVWAVELLDALEFYHRNGIVHRRVHPYNILLKASSSGGMTVKLADAAFQDHLHELKDLARTTGSKSSPARSAYWIAPEFSGNPRPSRKTDIWDFGVTFLQMLLGLDTPKKYSSPAALTESLDLSAPLEELIYKCFNLDPKKRPSAFDLTPCEFFRSEAPVLFHPAPPRLSSSDTLSGPPERRLRRPSSNAGGPFSRYAGEWAEVGRLGKGGYGEVVKARNKLDGRIYAIKKIKLSSASALTKVLLEVRHLSGLNHPYVVRYYTAWPEDDPVDISETEEESTSVETEESPDFSTDGPGIDFRPSTRGLDFISSSGFPKIEFGEDSEDETSSIDSDEDGPDRADADKRIKNEAAQEKDASPALRRTVSAPRATKPVASTLYIQMEYCERHTLRDLIRKGLHDNPNEVWRLFRQVLEGLTHIHSHGIIHRDLKPDNIFIDVTNTPRIGDFGLATSGQYQLADKADSNAVPDGDMTRSIGTALYVAPELRSHVGGTYNDKVDMYSLGIIFFEMCYPLRTAMERDQVIMQLRKKQHVLPEVFQSSEKATQGSIIYSLISHRPSERPGSAELLRSGKLPLQIEDETIRQALRGLSDTNSPYYHKMMSALFSQTSDMQVKDFAWDLGSSNGANGPNAGELLLQSSVRGQLKSVFRRHGAVEVQRPIVFPRSAHYPTGTGVYQLLDASGTLVQLPVDLTLPYARTLARQPPTADRTFAFGNVYRVSHTGGPPRALGEVDYDVCQTDTLDLALKEAEVIKVLDEVIEEFPSLSTAQMCFHLNHSDLLDLVMDFCRINIPLRPAVKETLSRLNIHQWTWQKIRSELRSPTIGVTSTSLDDLAKFDWRDIPEVAFGKLRSLFEGTEYLDKTHAIFAHMRTVLGYMKTLNVHRKVFISALSSFNEKFYAGGIMFQCLYDTKRRDVLAAGGRYDRLIAEHRPKVQGNSTGCRAVGMNLSWERIASSTARYYKNSGKSNFLKKSQASSEQWATRRCDCLVASFDADVLRTTGVKMVADLWAHDLSAELAADARSPEELLARYRDDKHSWIIIIKQDVDVFGKADLKVKSMDRKVDTDVRSSELISYLRQEIRDRDHREGTNERARLLRQPSQPESAQAERKSNVQVLMAQHRSKKSNKWNVVEAAQSRARELLNSYQSSPIAAIETRDDIMDMIRETRLSDPDSWRAVIQRVPLAERQYLQDVHNMLIRYASDWREKEGAINESRMAFVYNFRTGGVMLYDLGL</sequence>
<feature type="region of interest" description="Disordered" evidence="13">
    <location>
        <begin position="1431"/>
        <end position="1458"/>
    </location>
</feature>
<dbReference type="InterPro" id="IPR011009">
    <property type="entry name" value="Kinase-like_dom_sf"/>
</dbReference>
<dbReference type="HOGENOM" id="CLU_001222_2_0_1"/>
<dbReference type="Pfam" id="PF05773">
    <property type="entry name" value="RWD"/>
    <property type="match status" value="1"/>
</dbReference>
<evidence type="ECO:0000256" key="4">
    <source>
        <dbReference type="ARBA" id="ARBA00022741"/>
    </source>
</evidence>
<evidence type="ECO:0000256" key="13">
    <source>
        <dbReference type="SAM" id="MobiDB-lite"/>
    </source>
</evidence>
<feature type="region of interest" description="Disordered" evidence="13">
    <location>
        <begin position="624"/>
        <end position="654"/>
    </location>
</feature>
<evidence type="ECO:0000259" key="14">
    <source>
        <dbReference type="PROSITE" id="PS50011"/>
    </source>
</evidence>
<dbReference type="GeneID" id="19902561"/>
<dbReference type="CDD" id="cd23823">
    <property type="entry name" value="RWD_GCN2"/>
    <property type="match status" value="1"/>
</dbReference>
<feature type="compositionally biased region" description="Acidic residues" evidence="13">
    <location>
        <begin position="624"/>
        <end position="640"/>
    </location>
</feature>
<dbReference type="PANTHER" id="PTHR11042:SF136">
    <property type="entry name" value="EIF-2-ALPHA KINASE GCN2"/>
    <property type="match status" value="1"/>
</dbReference>
<dbReference type="GO" id="GO:0005634">
    <property type="term" value="C:nucleus"/>
    <property type="evidence" value="ECO:0007669"/>
    <property type="project" value="TreeGrafter"/>
</dbReference>
<feature type="binding site" evidence="11">
    <location>
        <begin position="558"/>
        <end position="566"/>
    </location>
    <ligand>
        <name>ATP</name>
        <dbReference type="ChEBI" id="CHEBI:30616"/>
    </ligand>
</feature>
<dbReference type="FunFam" id="3.30.930.10:FF:000074">
    <property type="entry name" value="Serine/threonine-protein kinase gcn2"/>
    <property type="match status" value="1"/>
</dbReference>
<feature type="domain" description="RWD" evidence="15">
    <location>
        <begin position="13"/>
        <end position="121"/>
    </location>
</feature>
<dbReference type="SUPFAM" id="SSF56112">
    <property type="entry name" value="Protein kinase-like (PK-like)"/>
    <property type="match status" value="2"/>
</dbReference>
<dbReference type="SMART" id="SM00220">
    <property type="entry name" value="S_TKc"/>
    <property type="match status" value="2"/>
</dbReference>
<dbReference type="OMA" id="FEDIAWD"/>
<dbReference type="InterPro" id="IPR036621">
    <property type="entry name" value="Anticodon-bd_dom_sf"/>
</dbReference>
<dbReference type="STRING" id="1168221.R7YVT5"/>
<comment type="catalytic activity">
    <reaction evidence="9">
        <text>L-seryl-[protein] + ATP = O-phospho-L-seryl-[protein] + ADP + H(+)</text>
        <dbReference type="Rhea" id="RHEA:17989"/>
        <dbReference type="Rhea" id="RHEA-COMP:9863"/>
        <dbReference type="Rhea" id="RHEA-COMP:11604"/>
        <dbReference type="ChEBI" id="CHEBI:15378"/>
        <dbReference type="ChEBI" id="CHEBI:29999"/>
        <dbReference type="ChEBI" id="CHEBI:30616"/>
        <dbReference type="ChEBI" id="CHEBI:83421"/>
        <dbReference type="ChEBI" id="CHEBI:456216"/>
        <dbReference type="EC" id="2.7.11.1"/>
    </reaction>
</comment>
<dbReference type="InterPro" id="IPR024435">
    <property type="entry name" value="HisRS-related_dom"/>
</dbReference>
<dbReference type="InterPro" id="IPR008271">
    <property type="entry name" value="Ser/Thr_kinase_AS"/>
</dbReference>
<dbReference type="CDD" id="cd14046">
    <property type="entry name" value="STKc_EIF2AK4_GCN2_rpt2"/>
    <property type="match status" value="1"/>
</dbReference>
<keyword evidence="17" id="KW-1185">Reference proteome</keyword>
<dbReference type="RefSeq" id="XP_007781324.1">
    <property type="nucleotide sequence ID" value="XM_007783134.1"/>
</dbReference>
<evidence type="ECO:0000256" key="1">
    <source>
        <dbReference type="ARBA" id="ARBA00012513"/>
    </source>
</evidence>
<evidence type="ECO:0000259" key="15">
    <source>
        <dbReference type="PROSITE" id="PS50908"/>
    </source>
</evidence>
<dbReference type="PROSITE" id="PS00108">
    <property type="entry name" value="PROTEIN_KINASE_ST"/>
    <property type="match status" value="1"/>
</dbReference>
<dbReference type="OrthoDB" id="341578at2759"/>
<dbReference type="InterPro" id="IPR000719">
    <property type="entry name" value="Prot_kinase_dom"/>
</dbReference>
<dbReference type="GO" id="GO:0005524">
    <property type="term" value="F:ATP binding"/>
    <property type="evidence" value="ECO:0007669"/>
    <property type="project" value="UniProtKB-UniRule"/>
</dbReference>
<dbReference type="Proteomes" id="UP000016924">
    <property type="component" value="Unassembled WGS sequence"/>
</dbReference>
<evidence type="ECO:0000256" key="8">
    <source>
        <dbReference type="ARBA" id="ARBA00047899"/>
    </source>
</evidence>
<dbReference type="PROSITE" id="PS50908">
    <property type="entry name" value="RWD"/>
    <property type="match status" value="1"/>
</dbReference>
<dbReference type="GO" id="GO:0004694">
    <property type="term" value="F:eukaryotic translation initiation factor 2alpha kinase activity"/>
    <property type="evidence" value="ECO:0007669"/>
    <property type="project" value="InterPro"/>
</dbReference>
<dbReference type="EMBL" id="JH767577">
    <property type="protein sequence ID" value="EON66007.1"/>
    <property type="molecule type" value="Genomic_DNA"/>
</dbReference>
<keyword evidence="3" id="KW-0808">Transferase</keyword>
<evidence type="ECO:0000256" key="6">
    <source>
        <dbReference type="ARBA" id="ARBA00022840"/>
    </source>
</evidence>
<accession>R7YVT5</accession>
<dbReference type="FunFam" id="3.40.50.800:FF:000009">
    <property type="entry name" value="Eukaryotic translation initiation factor 2-alpha kinase"/>
    <property type="match status" value="1"/>
</dbReference>
<dbReference type="InterPro" id="IPR016135">
    <property type="entry name" value="UBQ-conjugating_enzyme/RWD"/>
</dbReference>
<evidence type="ECO:0000256" key="7">
    <source>
        <dbReference type="ARBA" id="ARBA00037982"/>
    </source>
</evidence>
<dbReference type="PANTHER" id="PTHR11042">
    <property type="entry name" value="EUKARYOTIC TRANSLATION INITIATION FACTOR 2-ALPHA KINASE EIF2-ALPHA KINASE -RELATED"/>
    <property type="match status" value="1"/>
</dbReference>
<dbReference type="GO" id="GO:0000077">
    <property type="term" value="P:DNA damage checkpoint signaling"/>
    <property type="evidence" value="ECO:0007669"/>
    <property type="project" value="InterPro"/>
</dbReference>
<dbReference type="InterPro" id="IPR016255">
    <property type="entry name" value="Gcn2"/>
</dbReference>
<proteinExistence type="inferred from homology"/>
<dbReference type="FunFam" id="3.10.110.10:FF:000050">
    <property type="entry name" value="eIF-2-alpha kinase GCN2"/>
    <property type="match status" value="1"/>
</dbReference>
<dbReference type="InterPro" id="IPR006575">
    <property type="entry name" value="RWD_dom"/>
</dbReference>
<organism evidence="16 17">
    <name type="scientific">Coniosporium apollinis (strain CBS 100218)</name>
    <name type="common">Rock-inhabiting black yeast</name>
    <dbReference type="NCBI Taxonomy" id="1168221"/>
    <lineage>
        <taxon>Eukaryota</taxon>
        <taxon>Fungi</taxon>
        <taxon>Dikarya</taxon>
        <taxon>Ascomycota</taxon>
        <taxon>Pezizomycotina</taxon>
        <taxon>Dothideomycetes</taxon>
        <taxon>Dothideomycetes incertae sedis</taxon>
        <taxon>Coniosporium</taxon>
    </lineage>
</organism>
<name>R7YVT5_CONA1</name>
<feature type="domain" description="Protein kinase" evidence="14">
    <location>
        <begin position="209"/>
        <end position="505"/>
    </location>
</feature>
<dbReference type="SMART" id="SM00591">
    <property type="entry name" value="RWD"/>
    <property type="match status" value="1"/>
</dbReference>
<dbReference type="InterPro" id="IPR050339">
    <property type="entry name" value="CC_SR_Kinase"/>
</dbReference>
<evidence type="ECO:0000256" key="5">
    <source>
        <dbReference type="ARBA" id="ARBA00022777"/>
    </source>
</evidence>
<dbReference type="GO" id="GO:0009893">
    <property type="term" value="P:positive regulation of metabolic process"/>
    <property type="evidence" value="ECO:0007669"/>
    <property type="project" value="UniProtKB-ARBA"/>
</dbReference>
<dbReference type="Pfam" id="PF13393">
    <property type="entry name" value="tRNA-synt_His"/>
    <property type="match status" value="1"/>
</dbReference>
<feature type="binding site" evidence="12">
    <location>
        <position position="582"/>
    </location>
    <ligand>
        <name>ATP</name>
        <dbReference type="ChEBI" id="CHEBI:30616"/>
    </ligand>
</feature>
<feature type="region of interest" description="Disordered" evidence="13">
    <location>
        <begin position="700"/>
        <end position="719"/>
    </location>
</feature>
<gene>
    <name evidence="16" type="ORF">W97_05250</name>
</gene>
<keyword evidence="4 11" id="KW-0547">Nucleotide-binding</keyword>
<protein>
    <recommendedName>
        <fullName evidence="1">non-specific serine/threonine protein kinase</fullName>
        <ecNumber evidence="1">2.7.11.1</ecNumber>
    </recommendedName>
</protein>
<evidence type="ECO:0000313" key="16">
    <source>
        <dbReference type="EMBL" id="EON66007.1"/>
    </source>
</evidence>